<dbReference type="InterPro" id="IPR036890">
    <property type="entry name" value="HATPase_C_sf"/>
</dbReference>
<organism evidence="2 3">
    <name type="scientific">Dillenia turbinata</name>
    <dbReference type="NCBI Taxonomy" id="194707"/>
    <lineage>
        <taxon>Eukaryota</taxon>
        <taxon>Viridiplantae</taxon>
        <taxon>Streptophyta</taxon>
        <taxon>Embryophyta</taxon>
        <taxon>Tracheophyta</taxon>
        <taxon>Spermatophyta</taxon>
        <taxon>Magnoliopsida</taxon>
        <taxon>eudicotyledons</taxon>
        <taxon>Gunneridae</taxon>
        <taxon>Pentapetalae</taxon>
        <taxon>Dilleniales</taxon>
        <taxon>Dilleniaceae</taxon>
        <taxon>Dillenia</taxon>
    </lineage>
</organism>
<evidence type="ECO:0000313" key="3">
    <source>
        <dbReference type="Proteomes" id="UP001370490"/>
    </source>
</evidence>
<dbReference type="SUPFAM" id="SSF55874">
    <property type="entry name" value="ATPase domain of HSP90 chaperone/DNA topoisomerase II/histidine kinase"/>
    <property type="match status" value="1"/>
</dbReference>
<evidence type="ECO:0000313" key="2">
    <source>
        <dbReference type="EMBL" id="KAK6925690.1"/>
    </source>
</evidence>
<dbReference type="Proteomes" id="UP001370490">
    <property type="component" value="Unassembled WGS sequence"/>
</dbReference>
<dbReference type="AlphaFoldDB" id="A0AAN8V156"/>
<gene>
    <name evidence="2" type="ORF">RJ641_007409</name>
</gene>
<feature type="compositionally biased region" description="Basic residues" evidence="1">
    <location>
        <begin position="1"/>
        <end position="11"/>
    </location>
</feature>
<sequence>MQVRWRPRRSGAKTTAVSEKGKEVHSNRFIDLVGIAEDADNCTHESGVHPVNGLPCIPESSRVTSDKKMESNNLPQGFEVGNSRAVHGSDLVYEKGQDSGSDELMVSKMKSGPSHKLSQQQTSFVASNSQKQVSHQISSTSPTPSSNLIQSTADIIQPNQGKSSAQCKGFLGSMNMVTLCVEGSRTLGEQIAYGWRENTTCDEGDPRKGRDETEMDLGNEEVPIANVLKPMTGIVADMSKEMKTEARAQEIQAKNAALGRKIKEPVAPKGIKGRGDASFYRVTSKDNGRGMPHDDIPNMFGRVLSGTKYGLKQTCGKFGLGAKMVISWFYL</sequence>
<evidence type="ECO:0000256" key="1">
    <source>
        <dbReference type="SAM" id="MobiDB-lite"/>
    </source>
</evidence>
<name>A0AAN8V156_9MAGN</name>
<protein>
    <submittedName>
        <fullName evidence="2">Uncharacterized protein</fullName>
    </submittedName>
</protein>
<reference evidence="2 3" key="1">
    <citation type="submission" date="2023-12" db="EMBL/GenBank/DDBJ databases">
        <title>A high-quality genome assembly for Dillenia turbinata (Dilleniales).</title>
        <authorList>
            <person name="Chanderbali A."/>
        </authorList>
    </citation>
    <scope>NUCLEOTIDE SEQUENCE [LARGE SCALE GENOMIC DNA]</scope>
    <source>
        <strain evidence="2">LSX21</strain>
        <tissue evidence="2">Leaf</tissue>
    </source>
</reference>
<dbReference type="PANTHER" id="PTHR48444:SF1">
    <property type="entry name" value="DNA TOPOISOMERASE 6 SUBUNIT B"/>
    <property type="match status" value="1"/>
</dbReference>
<dbReference type="EMBL" id="JBAMMX010000015">
    <property type="protein sequence ID" value="KAK6925690.1"/>
    <property type="molecule type" value="Genomic_DNA"/>
</dbReference>
<feature type="compositionally biased region" description="Polar residues" evidence="1">
    <location>
        <begin position="116"/>
        <end position="148"/>
    </location>
</feature>
<keyword evidence="3" id="KW-1185">Reference proteome</keyword>
<feature type="region of interest" description="Disordered" evidence="1">
    <location>
        <begin position="94"/>
        <end position="148"/>
    </location>
</feature>
<accession>A0AAN8V156</accession>
<feature type="region of interest" description="Disordered" evidence="1">
    <location>
        <begin position="1"/>
        <end position="20"/>
    </location>
</feature>
<feature type="region of interest" description="Disordered" evidence="1">
    <location>
        <begin position="62"/>
        <end position="81"/>
    </location>
</feature>
<dbReference type="PANTHER" id="PTHR48444">
    <property type="entry name" value="DNA TOPOISOMERASE 6 SUBUNIT B"/>
    <property type="match status" value="1"/>
</dbReference>
<proteinExistence type="predicted"/>
<dbReference type="Gene3D" id="3.30.565.10">
    <property type="entry name" value="Histidine kinase-like ATPase, C-terminal domain"/>
    <property type="match status" value="1"/>
</dbReference>
<comment type="caution">
    <text evidence="2">The sequence shown here is derived from an EMBL/GenBank/DDBJ whole genome shotgun (WGS) entry which is preliminary data.</text>
</comment>